<protein>
    <recommendedName>
        <fullName evidence="2">Acyltransferase 3 domain-containing protein</fullName>
    </recommendedName>
</protein>
<name>A0A955RSB6_UNCKA</name>
<dbReference type="GO" id="GO:0016747">
    <property type="term" value="F:acyltransferase activity, transferring groups other than amino-acyl groups"/>
    <property type="evidence" value="ECO:0007669"/>
    <property type="project" value="InterPro"/>
</dbReference>
<organism evidence="3 4">
    <name type="scientific">candidate division WWE3 bacterium</name>
    <dbReference type="NCBI Taxonomy" id="2053526"/>
    <lineage>
        <taxon>Bacteria</taxon>
        <taxon>Katanobacteria</taxon>
    </lineage>
</organism>
<evidence type="ECO:0000313" key="3">
    <source>
        <dbReference type="EMBL" id="MCA9392307.1"/>
    </source>
</evidence>
<evidence type="ECO:0000313" key="4">
    <source>
        <dbReference type="Proteomes" id="UP000751518"/>
    </source>
</evidence>
<keyword evidence="1" id="KW-0812">Transmembrane</keyword>
<reference evidence="3" key="1">
    <citation type="submission" date="2020-04" db="EMBL/GenBank/DDBJ databases">
        <authorList>
            <person name="Zhang T."/>
        </authorList>
    </citation>
    <scope>NUCLEOTIDE SEQUENCE</scope>
    <source>
        <strain evidence="3">HKST-UBA03</strain>
    </source>
</reference>
<evidence type="ECO:0000259" key="2">
    <source>
        <dbReference type="Pfam" id="PF01757"/>
    </source>
</evidence>
<evidence type="ECO:0000256" key="1">
    <source>
        <dbReference type="SAM" id="Phobius"/>
    </source>
</evidence>
<proteinExistence type="predicted"/>
<feature type="domain" description="Acyltransferase 3" evidence="2">
    <location>
        <begin position="19"/>
        <end position="340"/>
    </location>
</feature>
<comment type="caution">
    <text evidence="3">The sequence shown here is derived from an EMBL/GenBank/DDBJ whole genome shotgun (WGS) entry which is preliminary data.</text>
</comment>
<feature type="transmembrane region" description="Helical" evidence="1">
    <location>
        <begin position="21"/>
        <end position="41"/>
    </location>
</feature>
<feature type="transmembrane region" description="Helical" evidence="1">
    <location>
        <begin position="322"/>
        <end position="340"/>
    </location>
</feature>
<feature type="transmembrane region" description="Helical" evidence="1">
    <location>
        <begin position="160"/>
        <end position="179"/>
    </location>
</feature>
<dbReference type="InterPro" id="IPR002656">
    <property type="entry name" value="Acyl_transf_3_dom"/>
</dbReference>
<feature type="transmembrane region" description="Helical" evidence="1">
    <location>
        <begin position="199"/>
        <end position="218"/>
    </location>
</feature>
<keyword evidence="1" id="KW-0472">Membrane</keyword>
<keyword evidence="1" id="KW-1133">Transmembrane helix</keyword>
<dbReference type="Proteomes" id="UP000751518">
    <property type="component" value="Unassembled WGS sequence"/>
</dbReference>
<gene>
    <name evidence="3" type="ORF">KC614_03835</name>
</gene>
<feature type="transmembrane region" description="Helical" evidence="1">
    <location>
        <begin position="260"/>
        <end position="278"/>
    </location>
</feature>
<feature type="transmembrane region" description="Helical" evidence="1">
    <location>
        <begin position="53"/>
        <end position="73"/>
    </location>
</feature>
<feature type="transmembrane region" description="Helical" evidence="1">
    <location>
        <begin position="85"/>
        <end position="105"/>
    </location>
</feature>
<dbReference type="EMBL" id="JAGQKZ010000036">
    <property type="protein sequence ID" value="MCA9392307.1"/>
    <property type="molecule type" value="Genomic_DNA"/>
</dbReference>
<feature type="transmembrane region" description="Helical" evidence="1">
    <location>
        <begin position="230"/>
        <end position="248"/>
    </location>
</feature>
<feature type="transmembrane region" description="Helical" evidence="1">
    <location>
        <begin position="299"/>
        <end position="316"/>
    </location>
</feature>
<sequence>MSETVDSVPSRPKTSRDETLDFLRGSAVLFMIVCHAFVLLYSGKLLVMDLLVFWGATVCFTIFLFVFSVIYARKINNGRLQLSKELRRVLTFIVGYFIVAFWVVFWSFPDVIKDGAYWVFRVLSLYYMPAFTEFVITFAWFVLLFLILQRPIKAMLKRMSSTVIVTATLYVLAGVLYTMTADTLLWRTIGAQLVGFRDFHIFGVLSYMPVAGFGLWWGSREFKDDNVRMVSARNWFVVLLALFVFLRVTGLSSWHRWPPSIYFMLYGFTFTFLAIWQFDWIKKLGRVYKFVLSVGKNAFVYYLGHLLILMPLFKLTRADLPAWLSIVITIATVVVIALYIERKRLLQRLTKSTL</sequence>
<accession>A0A955RSB6</accession>
<reference evidence="3" key="2">
    <citation type="journal article" date="2021" name="Microbiome">
        <title>Successional dynamics and alternative stable states in a saline activated sludge microbial community over 9 years.</title>
        <authorList>
            <person name="Wang Y."/>
            <person name="Ye J."/>
            <person name="Ju F."/>
            <person name="Liu L."/>
            <person name="Boyd J.A."/>
            <person name="Deng Y."/>
            <person name="Parks D.H."/>
            <person name="Jiang X."/>
            <person name="Yin X."/>
            <person name="Woodcroft B.J."/>
            <person name="Tyson G.W."/>
            <person name="Hugenholtz P."/>
            <person name="Polz M.F."/>
            <person name="Zhang T."/>
        </authorList>
    </citation>
    <scope>NUCLEOTIDE SEQUENCE</scope>
    <source>
        <strain evidence="3">HKST-UBA03</strain>
    </source>
</reference>
<dbReference type="AlphaFoldDB" id="A0A955RSB6"/>
<feature type="transmembrane region" description="Helical" evidence="1">
    <location>
        <begin position="125"/>
        <end position="148"/>
    </location>
</feature>
<dbReference type="Pfam" id="PF01757">
    <property type="entry name" value="Acyl_transf_3"/>
    <property type="match status" value="1"/>
</dbReference>